<comment type="caution">
    <text evidence="2">The sequence shown here is derived from an EMBL/GenBank/DDBJ whole genome shotgun (WGS) entry which is preliminary data.</text>
</comment>
<feature type="transmembrane region" description="Helical" evidence="1">
    <location>
        <begin position="38"/>
        <end position="55"/>
    </location>
</feature>
<reference evidence="2" key="1">
    <citation type="submission" date="2019-03" db="EMBL/GenBank/DDBJ databases">
        <title>Single cell metagenomics reveals metabolic interactions within the superorganism composed of flagellate Streblomastix strix and complex community of Bacteroidetes bacteria on its surface.</title>
        <authorList>
            <person name="Treitli S.C."/>
            <person name="Kolisko M."/>
            <person name="Husnik F."/>
            <person name="Keeling P."/>
            <person name="Hampl V."/>
        </authorList>
    </citation>
    <scope>NUCLEOTIDE SEQUENCE</scope>
    <source>
        <strain evidence="2">STM</strain>
    </source>
</reference>
<keyword evidence="1" id="KW-0812">Transmembrane</keyword>
<dbReference type="AlphaFoldDB" id="A0A5J4RUX5"/>
<name>A0A5J4RUX5_9ZZZZ</name>
<sequence length="213" mass="24901">MDKSAYIKVLKSHKTTCVYLKQINSNKANKYMKYNNRLTYITLIFAVILSAIAFIDKNFIIDLFSLNKYIVNNSNQIKIIDLCFNGLALLVLILTLINLLCRFQEKSSIYFHTVITLSSMIGDINLLLNIEIEDDEVKFLEKFNLVVAKYNGMSDYLPQHTDNDFLKAKYDTKIKRELSNLIKENRVPKWKMNIYCFKLKICLEIDNKKKSDV</sequence>
<accession>A0A5J4RUX5</accession>
<dbReference type="EMBL" id="SNRY01000718">
    <property type="protein sequence ID" value="KAA6337232.1"/>
    <property type="molecule type" value="Genomic_DNA"/>
</dbReference>
<evidence type="ECO:0000256" key="1">
    <source>
        <dbReference type="SAM" id="Phobius"/>
    </source>
</evidence>
<gene>
    <name evidence="2" type="ORF">EZS27_014672</name>
</gene>
<organism evidence="2">
    <name type="scientific">termite gut metagenome</name>
    <dbReference type="NCBI Taxonomy" id="433724"/>
    <lineage>
        <taxon>unclassified sequences</taxon>
        <taxon>metagenomes</taxon>
        <taxon>organismal metagenomes</taxon>
    </lineage>
</organism>
<feature type="transmembrane region" description="Helical" evidence="1">
    <location>
        <begin position="75"/>
        <end position="97"/>
    </location>
</feature>
<keyword evidence="1" id="KW-1133">Transmembrane helix</keyword>
<proteinExistence type="predicted"/>
<protein>
    <recommendedName>
        <fullName evidence="3">SMODS and SLOG-associating 2TM effector domain-containing protein</fullName>
    </recommendedName>
</protein>
<keyword evidence="1" id="KW-0472">Membrane</keyword>
<evidence type="ECO:0000313" key="2">
    <source>
        <dbReference type="EMBL" id="KAA6337232.1"/>
    </source>
</evidence>
<evidence type="ECO:0008006" key="3">
    <source>
        <dbReference type="Google" id="ProtNLM"/>
    </source>
</evidence>